<dbReference type="CDD" id="cd12087">
    <property type="entry name" value="TM_EGFR-like"/>
    <property type="match status" value="1"/>
</dbReference>
<evidence type="ECO:0000313" key="4">
    <source>
        <dbReference type="EMBL" id="KAK7052404.1"/>
    </source>
</evidence>
<keyword evidence="3" id="KW-0732">Signal</keyword>
<accession>A0AAW0DN41</accession>
<reference evidence="4 5" key="1">
    <citation type="journal article" date="2024" name="J Genomics">
        <title>Draft genome sequencing and assembly of Favolaschia claudopus CIRM-BRFM 2984 isolated from oak limbs.</title>
        <authorList>
            <person name="Navarro D."/>
            <person name="Drula E."/>
            <person name="Chaduli D."/>
            <person name="Cazenave R."/>
            <person name="Ahrendt S."/>
            <person name="Wang J."/>
            <person name="Lipzen A."/>
            <person name="Daum C."/>
            <person name="Barry K."/>
            <person name="Grigoriev I.V."/>
            <person name="Favel A."/>
            <person name="Rosso M.N."/>
            <person name="Martin F."/>
        </authorList>
    </citation>
    <scope>NUCLEOTIDE SEQUENCE [LARGE SCALE GENOMIC DNA]</scope>
    <source>
        <strain evidence="4 5">CIRM-BRFM 2984</strain>
    </source>
</reference>
<evidence type="ECO:0000256" key="3">
    <source>
        <dbReference type="SAM" id="SignalP"/>
    </source>
</evidence>
<gene>
    <name evidence="4" type="ORF">R3P38DRAFT_2860122</name>
</gene>
<organism evidence="4 5">
    <name type="scientific">Favolaschia claudopus</name>
    <dbReference type="NCBI Taxonomy" id="2862362"/>
    <lineage>
        <taxon>Eukaryota</taxon>
        <taxon>Fungi</taxon>
        <taxon>Dikarya</taxon>
        <taxon>Basidiomycota</taxon>
        <taxon>Agaricomycotina</taxon>
        <taxon>Agaricomycetes</taxon>
        <taxon>Agaricomycetidae</taxon>
        <taxon>Agaricales</taxon>
        <taxon>Marasmiineae</taxon>
        <taxon>Mycenaceae</taxon>
        <taxon>Favolaschia</taxon>
    </lineage>
</organism>
<feature type="transmembrane region" description="Helical" evidence="2">
    <location>
        <begin position="123"/>
        <end position="148"/>
    </location>
</feature>
<feature type="signal peptide" evidence="3">
    <location>
        <begin position="1"/>
        <end position="24"/>
    </location>
</feature>
<proteinExistence type="predicted"/>
<keyword evidence="2" id="KW-1133">Transmembrane helix</keyword>
<evidence type="ECO:0000256" key="1">
    <source>
        <dbReference type="SAM" id="MobiDB-lite"/>
    </source>
</evidence>
<dbReference type="AlphaFoldDB" id="A0AAW0DN41"/>
<keyword evidence="5" id="KW-1185">Reference proteome</keyword>
<keyword evidence="2" id="KW-0472">Membrane</keyword>
<evidence type="ECO:0000256" key="2">
    <source>
        <dbReference type="SAM" id="Phobius"/>
    </source>
</evidence>
<name>A0AAW0DN41_9AGAR</name>
<dbReference type="Proteomes" id="UP001362999">
    <property type="component" value="Unassembled WGS sequence"/>
</dbReference>
<evidence type="ECO:0000313" key="5">
    <source>
        <dbReference type="Proteomes" id="UP001362999"/>
    </source>
</evidence>
<sequence>MQVTSLFAMFFAFLSFLAPLATLAMQITIPTNATSGSNSDISWAIEPADDLTGFISFVLAQGSTRTSLAANVNPTPGFVRVNIPTSASGDGWRVLALSSDGAQVGVSPSFSIFSIPKNAGQSMAAPVIGGVIAGVLALGLLVFGLFFYMRRRRQRIAGPEFNLEASFPQRHQPSGSFSTMSTAHGDAAKAPQMIEMEKVEWETELEEQFARARAATPISRGPTPALRNASPSPMPLVPQRGPTRNLSTDSGAARTYF</sequence>
<feature type="region of interest" description="Disordered" evidence="1">
    <location>
        <begin position="214"/>
        <end position="257"/>
    </location>
</feature>
<comment type="caution">
    <text evidence="4">The sequence shown here is derived from an EMBL/GenBank/DDBJ whole genome shotgun (WGS) entry which is preliminary data.</text>
</comment>
<keyword evidence="2" id="KW-0812">Transmembrane</keyword>
<feature type="chain" id="PRO_5043362284" evidence="3">
    <location>
        <begin position="25"/>
        <end position="257"/>
    </location>
</feature>
<protein>
    <submittedName>
        <fullName evidence="4">Uncharacterized protein</fullName>
    </submittedName>
</protein>
<dbReference type="EMBL" id="JAWWNJ010000007">
    <property type="protein sequence ID" value="KAK7052404.1"/>
    <property type="molecule type" value="Genomic_DNA"/>
</dbReference>